<reference evidence="3" key="1">
    <citation type="submission" date="2017-03" db="EMBL/GenBank/DDBJ databases">
        <title>Phytopthora megakarya and P. palmivora, two closely related causual agents of cacao black pod achieved similar genome size and gene model numbers by different mechanisms.</title>
        <authorList>
            <person name="Ali S."/>
            <person name="Shao J."/>
            <person name="Larry D.J."/>
            <person name="Kronmiller B."/>
            <person name="Shen D."/>
            <person name="Strem M.D."/>
            <person name="Melnick R.L."/>
            <person name="Guiltinan M.J."/>
            <person name="Tyler B.M."/>
            <person name="Meinhardt L.W."/>
            <person name="Bailey B.A."/>
        </authorList>
    </citation>
    <scope>NUCLEOTIDE SEQUENCE [LARGE SCALE GENOMIC DNA]</scope>
    <source>
        <strain evidence="3">zdho120</strain>
    </source>
</reference>
<feature type="compositionally biased region" description="Basic and acidic residues" evidence="1">
    <location>
        <begin position="295"/>
        <end position="313"/>
    </location>
</feature>
<dbReference type="OrthoDB" id="3863715at2759"/>
<sequence>ALLRRYGMRLDRSQAEWRVNNCQMLPGESYGDYAARLRQVVGRNRVSERVLLAQFYRYLEKATRQLVKQAPRPRYLEKAVEKANKIDGPMDNVARGMANVGLPFATAPTTYVMPMLGTSGQTMMIPGIGSAGLVTEVNQIEETTEDEGIRRCSTESLALFNNPQGVYNAYAGIWEPPSGHVWNGKYWEPKVKVARKRMTKPAKAAVKPQQEAKRPVSAAKVKREEATADDEPMRKKIKAAVKQVQAEERRQVERQQSSQATAAGRASTNAQCFGHYARDCSSAEAKAYKAKVAKAQKETRDTDDDKGNESRVP</sequence>
<feature type="region of interest" description="Disordered" evidence="1">
    <location>
        <begin position="198"/>
        <end position="270"/>
    </location>
</feature>
<comment type="caution">
    <text evidence="2">The sequence shown here is derived from an EMBL/GenBank/DDBJ whole genome shotgun (WGS) entry which is preliminary data.</text>
</comment>
<gene>
    <name evidence="2" type="ORF">PHMEG_00040292</name>
</gene>
<evidence type="ECO:0000256" key="1">
    <source>
        <dbReference type="SAM" id="MobiDB-lite"/>
    </source>
</evidence>
<organism evidence="2 3">
    <name type="scientific">Phytophthora megakarya</name>
    <dbReference type="NCBI Taxonomy" id="4795"/>
    <lineage>
        <taxon>Eukaryota</taxon>
        <taxon>Sar</taxon>
        <taxon>Stramenopiles</taxon>
        <taxon>Oomycota</taxon>
        <taxon>Peronosporomycetes</taxon>
        <taxon>Peronosporales</taxon>
        <taxon>Peronosporaceae</taxon>
        <taxon>Phytophthora</taxon>
    </lineage>
</organism>
<evidence type="ECO:0000313" key="2">
    <source>
        <dbReference type="EMBL" id="OWY91219.1"/>
    </source>
</evidence>
<feature type="compositionally biased region" description="Basic and acidic residues" evidence="1">
    <location>
        <begin position="221"/>
        <end position="234"/>
    </location>
</feature>
<protein>
    <recommendedName>
        <fullName evidence="4">Retrotransposon gag domain-containing protein</fullName>
    </recommendedName>
</protein>
<evidence type="ECO:0000313" key="3">
    <source>
        <dbReference type="Proteomes" id="UP000198211"/>
    </source>
</evidence>
<name>A0A225UGH5_9STRA</name>
<keyword evidence="3" id="KW-1185">Reference proteome</keyword>
<feature type="region of interest" description="Disordered" evidence="1">
    <location>
        <begin position="284"/>
        <end position="313"/>
    </location>
</feature>
<accession>A0A225UGH5</accession>
<dbReference type="AlphaFoldDB" id="A0A225UGH5"/>
<dbReference type="Proteomes" id="UP000198211">
    <property type="component" value="Unassembled WGS sequence"/>
</dbReference>
<dbReference type="EMBL" id="NBNE01020773">
    <property type="protein sequence ID" value="OWY91219.1"/>
    <property type="molecule type" value="Genomic_DNA"/>
</dbReference>
<evidence type="ECO:0008006" key="4">
    <source>
        <dbReference type="Google" id="ProtNLM"/>
    </source>
</evidence>
<proteinExistence type="predicted"/>
<feature type="non-terminal residue" evidence="2">
    <location>
        <position position="1"/>
    </location>
</feature>